<dbReference type="Proteomes" id="UP000694564">
    <property type="component" value="Chromosome 6"/>
</dbReference>
<dbReference type="OrthoDB" id="2135488at2759"/>
<dbReference type="InterPro" id="IPR056557">
    <property type="entry name" value="NELF-A_N"/>
</dbReference>
<accession>A0A8D2B9U7</accession>
<name>A0A8D2B9U7_SCIVU</name>
<sequence>MPAGARGSPQDGVHAGERQGLWLHNKLGASTSCGRHPASRPCSRRAAVIDNIRLCFHRLSLAVNLKLLLRMLHLLRRTVDEMKDALMEIIHMIGKDFLPLCRLFLPIADSFLC</sequence>
<dbReference type="Pfam" id="PF23553">
    <property type="entry name" value="NELF-A_N"/>
    <property type="match status" value="1"/>
</dbReference>
<dbReference type="Ensembl" id="ENSSVLT00005014271.1">
    <property type="protein sequence ID" value="ENSSVLP00005012889.1"/>
    <property type="gene ID" value="ENSSVLG00005010238.1"/>
</dbReference>
<organism evidence="2 3">
    <name type="scientific">Sciurus vulgaris</name>
    <name type="common">Eurasian red squirrel</name>
    <dbReference type="NCBI Taxonomy" id="55149"/>
    <lineage>
        <taxon>Eukaryota</taxon>
        <taxon>Metazoa</taxon>
        <taxon>Chordata</taxon>
        <taxon>Craniata</taxon>
        <taxon>Vertebrata</taxon>
        <taxon>Euteleostomi</taxon>
        <taxon>Mammalia</taxon>
        <taxon>Eutheria</taxon>
        <taxon>Euarchontoglires</taxon>
        <taxon>Glires</taxon>
        <taxon>Rodentia</taxon>
        <taxon>Sciuromorpha</taxon>
        <taxon>Sciuridae</taxon>
        <taxon>Sciurinae</taxon>
        <taxon>Sciurini</taxon>
        <taxon>Sciurus</taxon>
    </lineage>
</organism>
<feature type="domain" description="NELF-A N-terminal" evidence="1">
    <location>
        <begin position="20"/>
        <end position="101"/>
    </location>
</feature>
<reference evidence="2" key="2">
    <citation type="submission" date="2025-09" db="UniProtKB">
        <authorList>
            <consortium name="Ensembl"/>
        </authorList>
    </citation>
    <scope>IDENTIFICATION</scope>
</reference>
<evidence type="ECO:0000259" key="1">
    <source>
        <dbReference type="Pfam" id="PF23553"/>
    </source>
</evidence>
<proteinExistence type="predicted"/>
<evidence type="ECO:0000313" key="3">
    <source>
        <dbReference type="Proteomes" id="UP000694564"/>
    </source>
</evidence>
<evidence type="ECO:0000313" key="2">
    <source>
        <dbReference type="Ensembl" id="ENSSVLP00005012889.1"/>
    </source>
</evidence>
<reference evidence="2" key="1">
    <citation type="submission" date="2025-08" db="UniProtKB">
        <authorList>
            <consortium name="Ensembl"/>
        </authorList>
    </citation>
    <scope>IDENTIFICATION</scope>
</reference>
<keyword evidence="3" id="KW-1185">Reference proteome</keyword>
<dbReference type="AlphaFoldDB" id="A0A8D2B9U7"/>
<protein>
    <recommendedName>
        <fullName evidence="1">NELF-A N-terminal domain-containing protein</fullName>
    </recommendedName>
</protein>